<evidence type="ECO:0000256" key="3">
    <source>
        <dbReference type="ARBA" id="ARBA00023163"/>
    </source>
</evidence>
<dbReference type="GO" id="GO:0043565">
    <property type="term" value="F:sequence-specific DNA binding"/>
    <property type="evidence" value="ECO:0007669"/>
    <property type="project" value="InterPro"/>
</dbReference>
<dbReference type="Proteomes" id="UP000502248">
    <property type="component" value="Chromosome"/>
</dbReference>
<dbReference type="InterPro" id="IPR018062">
    <property type="entry name" value="HTH_AraC-typ_CS"/>
</dbReference>
<accession>A0A7Z2ZLM2</accession>
<dbReference type="PANTHER" id="PTHR43280">
    <property type="entry name" value="ARAC-FAMILY TRANSCRIPTIONAL REGULATOR"/>
    <property type="match status" value="1"/>
</dbReference>
<sequence>MLSKDLSISLTADRFPLVRDIGKNQTDGTYTHHDRILDFDVFLFVTKGKMQVIEEGTEYFVGEMEYLFLKKGCHHWGRPLTLPGTTWYWIHFNSVVDEHVSYSDHSPMPELDYYFPDQYQYRFVMPKHGTPAFHQTLANRLQRLLEDYGKPRENGMTLISVQVYQLFLELRQAELSRIAKKTAGKPDTVAGRVMEYLTQRTEEDFDSKRLSDYVNLNYSYLSATFKKITGQSIIEAHTKLRMNKAIHLMRSTPLNVSEISERLGYRNPYYFSRVFKKVFGEPPSTYMSHFYKT</sequence>
<dbReference type="PROSITE" id="PS01124">
    <property type="entry name" value="HTH_ARAC_FAMILY_2"/>
    <property type="match status" value="1"/>
</dbReference>
<protein>
    <submittedName>
        <fullName evidence="5">Helix-turn-helix transcriptional regulator</fullName>
    </submittedName>
</protein>
<dbReference type="SUPFAM" id="SSF46689">
    <property type="entry name" value="Homeodomain-like"/>
    <property type="match status" value="1"/>
</dbReference>
<evidence type="ECO:0000313" key="5">
    <source>
        <dbReference type="EMBL" id="QJD84203.1"/>
    </source>
</evidence>
<keyword evidence="2" id="KW-0238">DNA-binding</keyword>
<keyword evidence="6" id="KW-1185">Reference proteome</keyword>
<evidence type="ECO:0000313" key="6">
    <source>
        <dbReference type="Proteomes" id="UP000502248"/>
    </source>
</evidence>
<dbReference type="Pfam" id="PF12833">
    <property type="entry name" value="HTH_18"/>
    <property type="match status" value="1"/>
</dbReference>
<dbReference type="RefSeq" id="WP_169280487.1">
    <property type="nucleotide sequence ID" value="NZ_CP051680.1"/>
</dbReference>
<keyword evidence="3" id="KW-0804">Transcription</keyword>
<dbReference type="InterPro" id="IPR037923">
    <property type="entry name" value="HTH-like"/>
</dbReference>
<dbReference type="Gene3D" id="1.10.10.60">
    <property type="entry name" value="Homeodomain-like"/>
    <property type="match status" value="2"/>
</dbReference>
<feature type="domain" description="HTH araC/xylS-type" evidence="4">
    <location>
        <begin position="191"/>
        <end position="289"/>
    </location>
</feature>
<dbReference type="KEGG" id="cheb:HH215_14070"/>
<reference evidence="5 6" key="1">
    <citation type="submission" date="2020-04" db="EMBL/GenBank/DDBJ databases">
        <title>Genome sequencing of novel species.</title>
        <authorList>
            <person name="Heo J."/>
            <person name="Kim S.-J."/>
            <person name="Kim J.-S."/>
            <person name="Hong S.-B."/>
            <person name="Kwon S.-W."/>
        </authorList>
    </citation>
    <scope>NUCLEOTIDE SEQUENCE [LARGE SCALE GENOMIC DNA]</scope>
    <source>
        <strain evidence="5 6">MFER-1</strain>
    </source>
</reference>
<evidence type="ECO:0000256" key="1">
    <source>
        <dbReference type="ARBA" id="ARBA00023015"/>
    </source>
</evidence>
<dbReference type="InterPro" id="IPR020449">
    <property type="entry name" value="Tscrpt_reg_AraC-type_HTH"/>
</dbReference>
<keyword evidence="1" id="KW-0805">Transcription regulation</keyword>
<name>A0A7Z2ZLM2_9BACL</name>
<gene>
    <name evidence="5" type="ORF">HH215_14070</name>
</gene>
<dbReference type="PROSITE" id="PS00041">
    <property type="entry name" value="HTH_ARAC_FAMILY_1"/>
    <property type="match status" value="1"/>
</dbReference>
<dbReference type="InterPro" id="IPR009057">
    <property type="entry name" value="Homeodomain-like_sf"/>
</dbReference>
<evidence type="ECO:0000256" key="2">
    <source>
        <dbReference type="ARBA" id="ARBA00023125"/>
    </source>
</evidence>
<dbReference type="InterPro" id="IPR018060">
    <property type="entry name" value="HTH_AraC"/>
</dbReference>
<evidence type="ECO:0000259" key="4">
    <source>
        <dbReference type="PROSITE" id="PS01124"/>
    </source>
</evidence>
<dbReference type="SMART" id="SM00342">
    <property type="entry name" value="HTH_ARAC"/>
    <property type="match status" value="1"/>
</dbReference>
<dbReference type="GO" id="GO:0003700">
    <property type="term" value="F:DNA-binding transcription factor activity"/>
    <property type="evidence" value="ECO:0007669"/>
    <property type="project" value="InterPro"/>
</dbReference>
<proteinExistence type="predicted"/>
<dbReference type="AlphaFoldDB" id="A0A7Z2ZLM2"/>
<dbReference type="PANTHER" id="PTHR43280:SF28">
    <property type="entry name" value="HTH-TYPE TRANSCRIPTIONAL ACTIVATOR RHAS"/>
    <property type="match status" value="1"/>
</dbReference>
<dbReference type="SUPFAM" id="SSF51215">
    <property type="entry name" value="Regulatory protein AraC"/>
    <property type="match status" value="1"/>
</dbReference>
<organism evidence="5 6">
    <name type="scientific">Cohnella herbarum</name>
    <dbReference type="NCBI Taxonomy" id="2728023"/>
    <lineage>
        <taxon>Bacteria</taxon>
        <taxon>Bacillati</taxon>
        <taxon>Bacillota</taxon>
        <taxon>Bacilli</taxon>
        <taxon>Bacillales</taxon>
        <taxon>Paenibacillaceae</taxon>
        <taxon>Cohnella</taxon>
    </lineage>
</organism>
<dbReference type="PRINTS" id="PR00032">
    <property type="entry name" value="HTHARAC"/>
</dbReference>
<dbReference type="EMBL" id="CP051680">
    <property type="protein sequence ID" value="QJD84203.1"/>
    <property type="molecule type" value="Genomic_DNA"/>
</dbReference>